<reference evidence="6" key="1">
    <citation type="submission" date="2012-12" db="EMBL/GenBank/DDBJ databases">
        <authorList>
            <person name="Hellsten U."/>
            <person name="Grimwood J."/>
            <person name="Chapman J.A."/>
            <person name="Shapiro H."/>
            <person name="Aerts A."/>
            <person name="Otillar R.P."/>
            <person name="Terry A.Y."/>
            <person name="Boore J.L."/>
            <person name="Simakov O."/>
            <person name="Marletaz F."/>
            <person name="Cho S.-J."/>
            <person name="Edsinger-Gonzales E."/>
            <person name="Havlak P."/>
            <person name="Kuo D.-H."/>
            <person name="Larsson T."/>
            <person name="Lv J."/>
            <person name="Arendt D."/>
            <person name="Savage R."/>
            <person name="Osoegawa K."/>
            <person name="de Jong P."/>
            <person name="Lindberg D.R."/>
            <person name="Seaver E.C."/>
            <person name="Weisblat D.A."/>
            <person name="Putnam N.H."/>
            <person name="Grigoriev I.V."/>
            <person name="Rokhsar D.S."/>
        </authorList>
    </citation>
    <scope>NUCLEOTIDE SEQUENCE</scope>
</reference>
<dbReference type="InterPro" id="IPR051566">
    <property type="entry name" value="CNKSR"/>
</dbReference>
<dbReference type="Gene3D" id="1.10.150.50">
    <property type="entry name" value="Transcription Factor, Ets-1"/>
    <property type="match status" value="1"/>
</dbReference>
<evidence type="ECO:0000256" key="1">
    <source>
        <dbReference type="SAM" id="MobiDB-lite"/>
    </source>
</evidence>
<dbReference type="EMBL" id="KB097753">
    <property type="protein sequence ID" value="ESN90525.1"/>
    <property type="molecule type" value="Genomic_DNA"/>
</dbReference>
<dbReference type="InterPro" id="IPR001478">
    <property type="entry name" value="PDZ"/>
</dbReference>
<evidence type="ECO:0000259" key="2">
    <source>
        <dbReference type="PROSITE" id="PS50105"/>
    </source>
</evidence>
<organism evidence="5 6">
    <name type="scientific">Helobdella robusta</name>
    <name type="common">Californian leech</name>
    <dbReference type="NCBI Taxonomy" id="6412"/>
    <lineage>
        <taxon>Eukaryota</taxon>
        <taxon>Metazoa</taxon>
        <taxon>Spiralia</taxon>
        <taxon>Lophotrochozoa</taxon>
        <taxon>Annelida</taxon>
        <taxon>Clitellata</taxon>
        <taxon>Hirudinea</taxon>
        <taxon>Rhynchobdellida</taxon>
        <taxon>Glossiphoniidae</taxon>
        <taxon>Helobdella</taxon>
    </lineage>
</organism>
<dbReference type="SUPFAM" id="SSF47769">
    <property type="entry name" value="SAM/Pointed domain"/>
    <property type="match status" value="1"/>
</dbReference>
<dbReference type="KEGG" id="hro:HELRODRAFT_166199"/>
<dbReference type="SUPFAM" id="SSF50156">
    <property type="entry name" value="PDZ domain-like"/>
    <property type="match status" value="1"/>
</dbReference>
<keyword evidence="6" id="KW-1185">Reference proteome</keyword>
<feature type="compositionally biased region" description="Low complexity" evidence="1">
    <location>
        <begin position="516"/>
        <end position="537"/>
    </location>
</feature>
<protein>
    <recommendedName>
        <fullName evidence="7">SAM domain-containing protein</fullName>
    </recommendedName>
</protein>
<sequence>MSTKLQFMLSNYWTVNQVVDWLKGLDLKSQSKHYEDLFYKENVVGRKLLDLTNGDLLEMGLEDLRDQEHILFALSILHAYMMTQLNHECFRTCASCLEIAAKNLLNHIRQYDIGANLLLSCQLEVLRNVENVLISSQKLIKWLDKLPISSESRWLHVREVVLKSSKALGQYKKLSEYKYIEYHCKLIIEQCQAIVLNYKELALFEMRKYASIGMFKEDVNDELGIVMKSSADGLLYVSEFPASSSTRLDVSDELVQINGQTIIGWCPAKVMELVRLLKGDVRITVRKKISYRKDETHSQHARRLVRLNRLKHVVDCSKFFDTLPCVKPERNTNINDSSKRFNRKDSRFDIQNVDFTSFHQHTPHTYIGAIRTYYTFSCDSNDNSNNNSNNCSSFNNFWNIPDEQRRSLTFPKLKSSKRDVGVGDDGSNCKTLSNSVDNLHDMESQSSATRSSSISSINSYGSQESLGFNSTGFLRVRSRSNKSIFKKLSTSCIDSGGGDCEGWLYLYNNNKNKNNNVDVNNNSSNNNISSSNNNHNSVNKHKLSKEASKERWSILWFVLKDKKLWFCENQQVNE</sequence>
<dbReference type="PANTHER" id="PTHR12844">
    <property type="entry name" value="CONNECTOR ENCHANCER OF KINASE SUPPRESSOR OF RAS"/>
    <property type="match status" value="1"/>
</dbReference>
<dbReference type="EnsemblMetazoa" id="HelroT166199">
    <property type="protein sequence ID" value="HelroP166199"/>
    <property type="gene ID" value="HelroG166199"/>
</dbReference>
<evidence type="ECO:0008006" key="7">
    <source>
        <dbReference type="Google" id="ProtNLM"/>
    </source>
</evidence>
<reference evidence="4 6" key="2">
    <citation type="journal article" date="2013" name="Nature">
        <title>Insights into bilaterian evolution from three spiralian genomes.</title>
        <authorList>
            <person name="Simakov O."/>
            <person name="Marletaz F."/>
            <person name="Cho S.J."/>
            <person name="Edsinger-Gonzales E."/>
            <person name="Havlak P."/>
            <person name="Hellsten U."/>
            <person name="Kuo D.H."/>
            <person name="Larsson T."/>
            <person name="Lv J."/>
            <person name="Arendt D."/>
            <person name="Savage R."/>
            <person name="Osoegawa K."/>
            <person name="de Jong P."/>
            <person name="Grimwood J."/>
            <person name="Chapman J.A."/>
            <person name="Shapiro H."/>
            <person name="Aerts A."/>
            <person name="Otillar R.P."/>
            <person name="Terry A.Y."/>
            <person name="Boore J.L."/>
            <person name="Grigoriev I.V."/>
            <person name="Lindberg D.R."/>
            <person name="Seaver E.C."/>
            <person name="Weisblat D.A."/>
            <person name="Putnam N.H."/>
            <person name="Rokhsar D.S."/>
        </authorList>
    </citation>
    <scope>NUCLEOTIDE SEQUENCE</scope>
</reference>
<dbReference type="PROSITE" id="PS50105">
    <property type="entry name" value="SAM_DOMAIN"/>
    <property type="match status" value="1"/>
</dbReference>
<dbReference type="Pfam" id="PF00536">
    <property type="entry name" value="SAM_1"/>
    <property type="match status" value="1"/>
</dbReference>
<evidence type="ECO:0000313" key="4">
    <source>
        <dbReference type="EMBL" id="ESN90525.1"/>
    </source>
</evidence>
<dbReference type="OrthoDB" id="74412at2759"/>
<evidence type="ECO:0000259" key="3">
    <source>
        <dbReference type="PROSITE" id="PS50106"/>
    </source>
</evidence>
<dbReference type="InterPro" id="IPR036034">
    <property type="entry name" value="PDZ_sf"/>
</dbReference>
<dbReference type="PROSITE" id="PS50106">
    <property type="entry name" value="PDZ"/>
    <property type="match status" value="1"/>
</dbReference>
<dbReference type="SMART" id="SM00454">
    <property type="entry name" value="SAM"/>
    <property type="match status" value="1"/>
</dbReference>
<gene>
    <name evidence="5" type="primary">20201413</name>
    <name evidence="4" type="ORF">HELRODRAFT_166199</name>
</gene>
<dbReference type="PANTHER" id="PTHR12844:SF42">
    <property type="entry name" value="CONNECTOR ENHANCER OF KSR PROTEIN CNK"/>
    <property type="match status" value="1"/>
</dbReference>
<dbReference type="Proteomes" id="UP000015101">
    <property type="component" value="Unassembled WGS sequence"/>
</dbReference>
<dbReference type="EMBL" id="AMQM01002273">
    <property type="status" value="NOT_ANNOTATED_CDS"/>
    <property type="molecule type" value="Genomic_DNA"/>
</dbReference>
<accession>T1EXW3</accession>
<dbReference type="RefSeq" id="XP_009031442.1">
    <property type="nucleotide sequence ID" value="XM_009033194.1"/>
</dbReference>
<evidence type="ECO:0000313" key="5">
    <source>
        <dbReference type="EnsemblMetazoa" id="HelroP166199"/>
    </source>
</evidence>
<feature type="region of interest" description="Disordered" evidence="1">
    <location>
        <begin position="416"/>
        <end position="455"/>
    </location>
</feature>
<dbReference type="InterPro" id="IPR001660">
    <property type="entry name" value="SAM"/>
</dbReference>
<dbReference type="InParanoid" id="T1EXW3"/>
<feature type="domain" description="SAM" evidence="2">
    <location>
        <begin position="13"/>
        <end position="80"/>
    </location>
</feature>
<evidence type="ECO:0000313" key="6">
    <source>
        <dbReference type="Proteomes" id="UP000015101"/>
    </source>
</evidence>
<dbReference type="STRING" id="6412.T1EXW3"/>
<dbReference type="HOGENOM" id="CLU_475126_0_0_1"/>
<dbReference type="InterPro" id="IPR013761">
    <property type="entry name" value="SAM/pointed_sf"/>
</dbReference>
<feature type="region of interest" description="Disordered" evidence="1">
    <location>
        <begin position="516"/>
        <end position="544"/>
    </location>
</feature>
<feature type="compositionally biased region" description="Polar residues" evidence="1">
    <location>
        <begin position="428"/>
        <end position="437"/>
    </location>
</feature>
<proteinExistence type="predicted"/>
<feature type="compositionally biased region" description="Low complexity" evidence="1">
    <location>
        <begin position="444"/>
        <end position="455"/>
    </location>
</feature>
<dbReference type="CTD" id="20201413"/>
<dbReference type="eggNOG" id="KOG1738">
    <property type="taxonomic scope" value="Eukaryota"/>
</dbReference>
<feature type="domain" description="PDZ" evidence="3">
    <location>
        <begin position="211"/>
        <end position="289"/>
    </location>
</feature>
<reference evidence="5" key="3">
    <citation type="submission" date="2015-06" db="UniProtKB">
        <authorList>
            <consortium name="EnsemblMetazoa"/>
        </authorList>
    </citation>
    <scope>IDENTIFICATION</scope>
</reference>
<dbReference type="Gene3D" id="2.30.42.10">
    <property type="match status" value="1"/>
</dbReference>
<name>T1EXW3_HELRO</name>
<dbReference type="AlphaFoldDB" id="T1EXW3"/>
<dbReference type="GeneID" id="20201413"/>